<keyword evidence="1" id="KW-0732">Signal</keyword>
<reference evidence="2 3" key="1">
    <citation type="submission" date="2015-01" db="EMBL/GenBank/DDBJ databases">
        <title>Genome Assembly of Bacillus badius MTCC 1458.</title>
        <authorList>
            <person name="Verma A."/>
            <person name="Khatri I."/>
            <person name="Mual P."/>
            <person name="Subramanian S."/>
            <person name="Krishnamurthi S."/>
        </authorList>
    </citation>
    <scope>NUCLEOTIDE SEQUENCE [LARGE SCALE GENOMIC DNA]</scope>
    <source>
        <strain evidence="2 3">MTCC 1458</strain>
    </source>
</reference>
<dbReference type="Gene3D" id="3.90.1720.10">
    <property type="entry name" value="endopeptidase domain like (from Nostoc punctiforme)"/>
    <property type="match status" value="1"/>
</dbReference>
<protein>
    <submittedName>
        <fullName evidence="2">Uncharacterized protein</fullName>
    </submittedName>
</protein>
<name>A0ABR5AQR6_BACBA</name>
<evidence type="ECO:0000256" key="1">
    <source>
        <dbReference type="SAM" id="SignalP"/>
    </source>
</evidence>
<evidence type="ECO:0000313" key="3">
    <source>
        <dbReference type="Proteomes" id="UP000031982"/>
    </source>
</evidence>
<gene>
    <name evidence="2" type="ORF">SD77_1850</name>
</gene>
<feature type="chain" id="PRO_5047444425" evidence="1">
    <location>
        <begin position="28"/>
        <end position="237"/>
    </location>
</feature>
<keyword evidence="3" id="KW-1185">Reference proteome</keyword>
<dbReference type="SUPFAM" id="SSF54001">
    <property type="entry name" value="Cysteine proteinases"/>
    <property type="match status" value="1"/>
</dbReference>
<proteinExistence type="predicted"/>
<accession>A0ABR5AQR6</accession>
<organism evidence="2 3">
    <name type="scientific">Bacillus badius</name>
    <dbReference type="NCBI Taxonomy" id="1455"/>
    <lineage>
        <taxon>Bacteria</taxon>
        <taxon>Bacillati</taxon>
        <taxon>Bacillota</taxon>
        <taxon>Bacilli</taxon>
        <taxon>Bacillales</taxon>
        <taxon>Bacillaceae</taxon>
        <taxon>Pseudobacillus</taxon>
    </lineage>
</organism>
<comment type="caution">
    <text evidence="2">The sequence shown here is derived from an EMBL/GenBank/DDBJ whole genome shotgun (WGS) entry which is preliminary data.</text>
</comment>
<dbReference type="EMBL" id="JXLP01000018">
    <property type="protein sequence ID" value="KIL77098.1"/>
    <property type="molecule type" value="Genomic_DNA"/>
</dbReference>
<sequence length="237" mass="26314">MKRILMSLLSLVLFLSAFLFDSNPSAANSDLTDEELTNLHYQQALEEMNRTGSYPGEIDNDDLNSVPPEAGSFSFKAGDILVTKSTDSSGLLGHTGIVLTNPKNVLHIRGPGAKPAVISINQWLSDYPATKVVRFNSSSRAYDAAKWASSNYVKSNGGRYSNLDYGFTGSIKGFKSTYCSKIVWQAYYYGAQKGYKVILQTPSQTKWIIPGIIAPYHYLNKSYQNYNGFKTVKSIKW</sequence>
<dbReference type="InterPro" id="IPR038765">
    <property type="entry name" value="Papain-like_cys_pep_sf"/>
</dbReference>
<feature type="signal peptide" evidence="1">
    <location>
        <begin position="1"/>
        <end position="27"/>
    </location>
</feature>
<dbReference type="Proteomes" id="UP000031982">
    <property type="component" value="Unassembled WGS sequence"/>
</dbReference>
<evidence type="ECO:0000313" key="2">
    <source>
        <dbReference type="EMBL" id="KIL77098.1"/>
    </source>
</evidence>